<evidence type="ECO:0000256" key="12">
    <source>
        <dbReference type="ARBA" id="ARBA00023180"/>
    </source>
</evidence>
<evidence type="ECO:0000256" key="8">
    <source>
        <dbReference type="ARBA" id="ARBA00022692"/>
    </source>
</evidence>
<evidence type="ECO:0000256" key="7">
    <source>
        <dbReference type="ARBA" id="ARBA00022679"/>
    </source>
</evidence>
<evidence type="ECO:0000256" key="4">
    <source>
        <dbReference type="ARBA" id="ARBA00010962"/>
    </source>
</evidence>
<evidence type="ECO:0000256" key="17">
    <source>
        <dbReference type="SAM" id="SignalP"/>
    </source>
</evidence>
<dbReference type="Pfam" id="PF03935">
    <property type="entry name" value="SKN1_KRE6_Sbg1"/>
    <property type="match status" value="1"/>
</dbReference>
<dbReference type="Pfam" id="PF02364">
    <property type="entry name" value="Glucan_synthase"/>
    <property type="match status" value="1"/>
</dbReference>
<keyword evidence="6" id="KW-0328">Glycosyltransferase</keyword>
<feature type="transmembrane region" description="Helical" evidence="16">
    <location>
        <begin position="1309"/>
        <end position="1332"/>
    </location>
</feature>
<feature type="transmembrane region" description="Helical" evidence="16">
    <location>
        <begin position="438"/>
        <end position="455"/>
    </location>
</feature>
<dbReference type="Proteomes" id="UP000751190">
    <property type="component" value="Unassembled WGS sequence"/>
</dbReference>
<dbReference type="GO" id="GO:0000148">
    <property type="term" value="C:1,3-beta-D-glucan synthase complex"/>
    <property type="evidence" value="ECO:0007669"/>
    <property type="project" value="InterPro"/>
</dbReference>
<sequence length="2973" mass="312814">MSARLALALGAWALLPPARVAAAAARGQYVDPDTPSSEMYRVDKFGRKLELVMSDEFTVDGRAFGEGDDAMWTANHNRDTTNQGLAYMRPEHVTTENGFLKITTTMDRYRGAAYSSGQVMSWNKFCMTGGQIEVRYVLPGSPGVEGLWPAIWMLGNLGRATYAASTEGFWPWSYDECTRPNGPEAAFGFSQRVSRCDAEPGHGMHPHQGRGCPEVDLLETNLAYRWQHGNATGVALNATALQTSMQLSPRVPSWFRPDDKNEPDERHPWYTPQIHGTDTSLNANFYGMWNYDSISAVHAIGDDAYDARTPQTLTFEYATGRDGYMRWSHNGALVFEITAETLRAYGSTGRRLIPAEPMYLIIGTSVSRVWSPQIPESLFPAHMLIDSVRVYQPRSAGGEFGVGCSPARFPTAEWIRAHSRDYGVPVSQSDSRVDLRQVALGCLAWLCALALLYGSSWMAPPLAFVVALSCSYCTCYTLLRPYFIEPQLVGQLIVALGAVVLGLLGGLFVEACLLVALALSLGAGALLAVLAGDGASGQLLGDRLAVERLSLLLVPLLALLVVAPGLALIVRGGAHARVVVALGASTAGGFGLALVGAIAHGCTWPRTLYSLPLFARLDTLAAERAHEEGGRLPLPSDGERECAAVSLGAWLCLCLLGLAFQLGTPCAAAAAAALRGCAARARAALRARAATRAGEADALERQGWAPLDEADGVTPLAPPPPAAGRRDAATREPAAASAHGAAAAGRGRPAAGQRAALRAALARAASEAPGSRECPRAPAHARALATDLARARSLEELLAVAGDVCAWLMYAHGFQPASALTQVEHAARLLGNRISRLAAHEAADGGAQPADADARAGVSRAVDAARFVNGELLGNYLLWCEQLRTRPRCALPLDALAPLGVDGREAAGLSALADTLLFLCVWGEAANVRHAPEALCFIFHKLAAATADGTARAPPVWADDDDDEEEEGEEVDGDDDGDVLGAAGAAGTAAAAAAQRSAAATATATATAAASERQMLAHTRFLRHVVRPLYEAAAEQLGRASGRDLPERGTKPFNYDDLNEAFWHPACLGWQVAGTGPRSVAQAVRACAKSVAERHSWMHLAHAFHRVYLTHAIVLHAITCLPAASYLPLRHNARIKALSSLLLDFPLASLSAELLDLWAASPVARAHRRVARAPASGGGGGTASGCGGGTARGCGGAFEALLAAAMLVGAKLLLVVGTLISFWHAVMLDTPFLWRVYWGSASVIAALPHALHAAHAALARAAPVGAARGERPSVATRIRWSLRALLAPAERLGVRSFAVVRGAHWRWSIVFWLALFASHCYLSNLLFVHTIVKSTFSFVFAYYDHRLTFGESLLQVGFFWVLFAPMFLVSFSVTFALFVAAVGLALHVRMRASLVATTGALHAAFGRAHERFVPAIVRLPDGPTGGGAPAVVTNGSFAPEDEEAARAAARSACAATRAFAWATAGDDARARQLLRMRADKPGARFASPASTSVPVPGASGPAGLASASMLRLSTRGAEPRAPPPPAGAPAGLAGSWPALAHGGRGHFSVEAAEAHMLTRTSSLSELAAADAPRGAPADGGGGGGGGARVAPAVFEVSMDALTASTERPSSHRTFAVFWNAIVDSMRDNDLLCDAEVCMLHFHFSGEENLLPLRPNALLVPAFQLAGTPRRVLNACAALGAEPARDAAARADSLLDVLRERCGADASANMHALAQLGGALLTALLGARHARPLARAFERLGALTLGVLEPTAVGPVVRALLQLTSLLLRLPLEAEPTAAAPQPQRTQPRDVLGIARAAPLSRPASFCEGTARAASPLARTRSPALARLGPHPPAAGAAAAGSPAAHAPAPPAPPAPPASDASDALDGLDEPPGDGFFDAPEPGERAAAGDAAAAAAERAHAELLASCGAALRAGAGVSRAAAAPGAALERPPAGIASHGGAPGGAPTAAPAPTLTIGHVHAVLEVRAVLQALLGALGALERAGGGEQPADGAREGAAAGACALQRALVEIVASNGGNGGDGGFFFDDAYAASRVHAVCSERELLVLVTKLHLALALSPRRAKPACVEARRRLKAFVNSLWMDMPSAPSIGAMQSWTVLTPIYTEAVLYSTRELLTPLSDGRALLDVLKSLYALEWSHLLERIGVHTSARSDGGAPDYHIHWADARLARQVRLWASMRGQTLTRTMVGMMQYERALALISRVECPPDEASAAEAGATIGAKFSAVVAAQLYAQFVAEGDPRADDVNWLLARFPSLRIAFVTPWPPPAAPAAGAAGSRRADGSTRALSRAGASPVLAAALARCEAESGEIVIDAEVALPGNPFLGEGKPENQNIALPFAFGEKVQVIDMNQEGYLEEALKMRSLLHEFELTPPGQPPRTIVGFTEHIFTEASGFVTAVYMALQERYFCAFHQRVADVPLDVRMHYGHPDVLDKVHFLARGGIARPSKQINLNEDIFAAYNTMLRGGSVVFREYLSVGKGRMTNLSEIFCFEVKLAQGAAEQCLSRDVFRLTRALRLTRLLSVYYSGVGFYIHQVLVMRTALLIGYLLALLTLLDLDRAVMPAEGNIGFIAALPLLVTLATIVPAGAMVLAQRGVRSSLSYAYMVLSTLAPVYYIFITQARAHFFAHTVRYGGAKYAIGARAVSTTHVPLHELFAAYARSHFYPACDLAIVLAVGRAHTADKAAFVSTTWMLCAISACWLCAPSLYNLQAVELPVLADDARALVRWFRTPARARGARAARADASWEAWWEQAHTSPTQAGWEAPAFASLAGLYYAYIALELHGAPGASMSLLALVGVLCALPALPVLAALCPSHARTHRRCAPLALFALACALLAAAALVTSPLASVGSVCGALGVLYFALGALGCALEVLLVETSVLALPPLRLMHRARDVLLSGTLLAALALLGALRLPAMLHTRMLFQAHYARPSLSCKLSYAFALVAVGGFFAYRRLVYLDIAMPAAAADSAGASHAALGADA</sequence>
<feature type="chain" id="PRO_5035219301" description="1,3-beta-glucan synthase" evidence="17">
    <location>
        <begin position="23"/>
        <end position="2973"/>
    </location>
</feature>
<evidence type="ECO:0000256" key="6">
    <source>
        <dbReference type="ARBA" id="ARBA00022676"/>
    </source>
</evidence>
<feature type="transmembrane region" description="Helical" evidence="16">
    <location>
        <begin position="2853"/>
        <end position="2876"/>
    </location>
</feature>
<evidence type="ECO:0000313" key="20">
    <source>
        <dbReference type="Proteomes" id="UP000751190"/>
    </source>
</evidence>
<proteinExistence type="inferred from homology"/>
<evidence type="ECO:0000256" key="10">
    <source>
        <dbReference type="ARBA" id="ARBA00022989"/>
    </source>
</evidence>
<dbReference type="InterPro" id="IPR005629">
    <property type="entry name" value="Skn1/Kre6/Sbg1"/>
</dbReference>
<feature type="region of interest" description="Disordered" evidence="15">
    <location>
        <begin position="1513"/>
        <end position="1532"/>
    </location>
</feature>
<evidence type="ECO:0000256" key="1">
    <source>
        <dbReference type="ARBA" id="ARBA00004141"/>
    </source>
</evidence>
<dbReference type="EMBL" id="JAGTXO010000011">
    <property type="protein sequence ID" value="KAG8465230.1"/>
    <property type="molecule type" value="Genomic_DNA"/>
</dbReference>
<evidence type="ECO:0000256" key="13">
    <source>
        <dbReference type="ARBA" id="ARBA00023316"/>
    </source>
</evidence>
<feature type="compositionally biased region" description="Low complexity" evidence="15">
    <location>
        <begin position="1823"/>
        <end position="1846"/>
    </location>
</feature>
<feature type="transmembrane region" description="Helical" evidence="16">
    <location>
        <begin position="2928"/>
        <end position="2944"/>
    </location>
</feature>
<feature type="transmembrane region" description="Helical" evidence="16">
    <location>
        <begin position="2564"/>
        <end position="2588"/>
    </location>
</feature>
<feature type="transmembrane region" description="Helical" evidence="16">
    <location>
        <begin position="578"/>
        <end position="599"/>
    </location>
</feature>
<dbReference type="Pfam" id="PF14288">
    <property type="entry name" value="FKS1_dom1"/>
    <property type="match status" value="1"/>
</dbReference>
<feature type="transmembrane region" description="Helical" evidence="16">
    <location>
        <begin position="2820"/>
        <end position="2841"/>
    </location>
</feature>
<feature type="compositionally biased region" description="Acidic residues" evidence="15">
    <location>
        <begin position="958"/>
        <end position="978"/>
    </location>
</feature>
<protein>
    <recommendedName>
        <fullName evidence="5">1,3-beta-glucan synthase</fullName>
        <ecNumber evidence="5">2.4.1.34</ecNumber>
    </recommendedName>
</protein>
<feature type="transmembrane region" description="Helical" evidence="16">
    <location>
        <begin position="1352"/>
        <end position="1385"/>
    </location>
</feature>
<dbReference type="PROSITE" id="PS51762">
    <property type="entry name" value="GH16_2"/>
    <property type="match status" value="1"/>
</dbReference>
<comment type="caution">
    <text evidence="19">The sequence shown here is derived from an EMBL/GenBank/DDBJ whole genome shotgun (WGS) entry which is preliminary data.</text>
</comment>
<dbReference type="InterPro" id="IPR003440">
    <property type="entry name" value="Glyco_trans_48_dom"/>
</dbReference>
<comment type="subcellular location">
    <subcellularLocation>
        <location evidence="1">Membrane</location>
        <topology evidence="1">Multi-pass membrane protein</topology>
    </subcellularLocation>
    <subcellularLocation>
        <location evidence="2">Membrane</location>
        <topology evidence="2">Single-pass type II membrane protein</topology>
    </subcellularLocation>
</comment>
<evidence type="ECO:0000256" key="14">
    <source>
        <dbReference type="ARBA" id="ARBA00047777"/>
    </source>
</evidence>
<comment type="similarity">
    <text evidence="3">Belongs to the glycosyltransferase 48 family.</text>
</comment>
<feature type="transmembrane region" description="Helical" evidence="16">
    <location>
        <begin position="2534"/>
        <end position="2552"/>
    </location>
</feature>
<feature type="transmembrane region" description="Helical" evidence="16">
    <location>
        <begin position="462"/>
        <end position="482"/>
    </location>
</feature>
<dbReference type="GO" id="GO:0004553">
    <property type="term" value="F:hydrolase activity, hydrolyzing O-glycosyl compounds"/>
    <property type="evidence" value="ECO:0007669"/>
    <property type="project" value="InterPro"/>
</dbReference>
<keyword evidence="9" id="KW-0735">Signal-anchor</keyword>
<evidence type="ECO:0000256" key="11">
    <source>
        <dbReference type="ARBA" id="ARBA00023136"/>
    </source>
</evidence>
<feature type="compositionally biased region" description="Low complexity" evidence="15">
    <location>
        <begin position="734"/>
        <end position="749"/>
    </location>
</feature>
<evidence type="ECO:0000256" key="2">
    <source>
        <dbReference type="ARBA" id="ARBA00004606"/>
    </source>
</evidence>
<accession>A0A8J6CCX0</accession>
<dbReference type="OrthoDB" id="412647at2759"/>
<dbReference type="GO" id="GO:0006075">
    <property type="term" value="P:(1-&gt;3)-beta-D-glucan biosynthetic process"/>
    <property type="evidence" value="ECO:0007669"/>
    <property type="project" value="InterPro"/>
</dbReference>
<dbReference type="SMART" id="SM01205">
    <property type="entry name" value="FKS1_dom1"/>
    <property type="match status" value="1"/>
</dbReference>
<gene>
    <name evidence="19" type="ORF">KFE25_012593</name>
</gene>
<evidence type="ECO:0000256" key="15">
    <source>
        <dbReference type="SAM" id="MobiDB-lite"/>
    </source>
</evidence>
<keyword evidence="20" id="KW-1185">Reference proteome</keyword>
<evidence type="ECO:0000256" key="5">
    <source>
        <dbReference type="ARBA" id="ARBA00012589"/>
    </source>
</evidence>
<dbReference type="GO" id="GO:0003843">
    <property type="term" value="F:1,3-beta-D-glucan synthase activity"/>
    <property type="evidence" value="ECO:0007669"/>
    <property type="project" value="UniProtKB-EC"/>
</dbReference>
<feature type="transmembrane region" description="Helical" evidence="16">
    <location>
        <begin position="2888"/>
        <end position="2908"/>
    </location>
</feature>
<dbReference type="InterPro" id="IPR026899">
    <property type="entry name" value="FKS1-like_dom1"/>
</dbReference>
<dbReference type="Gene3D" id="2.60.120.200">
    <property type="match status" value="1"/>
</dbReference>
<evidence type="ECO:0000256" key="9">
    <source>
        <dbReference type="ARBA" id="ARBA00022968"/>
    </source>
</evidence>
<dbReference type="OMA" id="HRDEWAN"/>
<keyword evidence="11 16" id="KW-0472">Membrane</keyword>
<feature type="transmembrane region" description="Helical" evidence="16">
    <location>
        <begin position="1108"/>
        <end position="1129"/>
    </location>
</feature>
<dbReference type="InterPro" id="IPR000757">
    <property type="entry name" value="Beta-glucanase-like"/>
</dbReference>
<dbReference type="SUPFAM" id="SSF49899">
    <property type="entry name" value="Concanavalin A-like lectins/glucanases"/>
    <property type="match status" value="1"/>
</dbReference>
<keyword evidence="13" id="KW-0961">Cell wall biogenesis/degradation</keyword>
<organism evidence="19 20">
    <name type="scientific">Diacronema lutheri</name>
    <name type="common">Unicellular marine alga</name>
    <name type="synonym">Monochrysis lutheri</name>
    <dbReference type="NCBI Taxonomy" id="2081491"/>
    <lineage>
        <taxon>Eukaryota</taxon>
        <taxon>Haptista</taxon>
        <taxon>Haptophyta</taxon>
        <taxon>Pavlovophyceae</taxon>
        <taxon>Pavlovales</taxon>
        <taxon>Pavlovaceae</taxon>
        <taxon>Diacronema</taxon>
    </lineage>
</organism>
<comment type="catalytic activity">
    <reaction evidence="14">
        <text>[(1-&gt;3)-beta-D-glucosyl](n) + UDP-alpha-D-glucose = [(1-&gt;3)-beta-D-glucosyl](n+1) + UDP + H(+)</text>
        <dbReference type="Rhea" id="RHEA:21476"/>
        <dbReference type="Rhea" id="RHEA-COMP:11146"/>
        <dbReference type="Rhea" id="RHEA-COMP:14303"/>
        <dbReference type="ChEBI" id="CHEBI:15378"/>
        <dbReference type="ChEBI" id="CHEBI:37671"/>
        <dbReference type="ChEBI" id="CHEBI:58223"/>
        <dbReference type="ChEBI" id="CHEBI:58885"/>
        <dbReference type="EC" id="2.4.1.34"/>
    </reaction>
</comment>
<feature type="domain" description="GH16" evidence="18">
    <location>
        <begin position="42"/>
        <end position="396"/>
    </location>
</feature>
<keyword evidence="10 16" id="KW-1133">Transmembrane helix</keyword>
<reference evidence="19" key="1">
    <citation type="submission" date="2021-05" db="EMBL/GenBank/DDBJ databases">
        <title>The genome of the haptophyte Pavlova lutheri (Diacronema luteri, Pavlovales) - a model for lipid biosynthesis in eukaryotic algae.</title>
        <authorList>
            <person name="Hulatt C.J."/>
            <person name="Posewitz M.C."/>
        </authorList>
    </citation>
    <scope>NUCLEOTIDE SEQUENCE</scope>
    <source>
        <strain evidence="19">NIVA-4/92</strain>
    </source>
</reference>
<evidence type="ECO:0000256" key="16">
    <source>
        <dbReference type="SAM" id="Phobius"/>
    </source>
</evidence>
<feature type="transmembrane region" description="Helical" evidence="16">
    <location>
        <begin position="551"/>
        <end position="571"/>
    </location>
</feature>
<feature type="region of interest" description="Disordered" evidence="15">
    <location>
        <begin position="698"/>
        <end position="749"/>
    </location>
</feature>
<keyword evidence="8 16" id="KW-0812">Transmembrane</keyword>
<keyword evidence="17" id="KW-0732">Signal</keyword>
<feature type="transmembrane region" description="Helical" evidence="16">
    <location>
        <begin position="2594"/>
        <end position="2613"/>
    </location>
</feature>
<feature type="region of interest" description="Disordered" evidence="15">
    <location>
        <begin position="1823"/>
        <end position="1890"/>
    </location>
</feature>
<feature type="compositionally biased region" description="Pro residues" evidence="15">
    <location>
        <begin position="1847"/>
        <end position="1856"/>
    </location>
</feature>
<dbReference type="GO" id="GO:0005886">
    <property type="term" value="C:plasma membrane"/>
    <property type="evidence" value="ECO:0007669"/>
    <property type="project" value="TreeGrafter"/>
</dbReference>
<feature type="transmembrane region" description="Helical" evidence="16">
    <location>
        <begin position="488"/>
        <end position="504"/>
    </location>
</feature>
<evidence type="ECO:0000313" key="19">
    <source>
        <dbReference type="EMBL" id="KAG8465230.1"/>
    </source>
</evidence>
<feature type="transmembrane region" description="Helical" evidence="16">
    <location>
        <begin position="2787"/>
        <end position="2808"/>
    </location>
</feature>
<feature type="region of interest" description="Disordered" evidence="15">
    <location>
        <begin position="950"/>
        <end position="982"/>
    </location>
</feature>
<dbReference type="InterPro" id="IPR013320">
    <property type="entry name" value="ConA-like_dom_sf"/>
</dbReference>
<comment type="similarity">
    <text evidence="4">Belongs to the SKN1/KRE6 family.</text>
</comment>
<evidence type="ECO:0000259" key="18">
    <source>
        <dbReference type="PROSITE" id="PS51762"/>
    </source>
</evidence>
<dbReference type="PANTHER" id="PTHR12741">
    <property type="entry name" value="LYST-INTERACTING PROTEIN LIP5 DOPAMINE RESPONSIVE PROTEIN DRG-1"/>
    <property type="match status" value="1"/>
</dbReference>
<feature type="transmembrane region" description="Helical" evidence="16">
    <location>
        <begin position="1232"/>
        <end position="1251"/>
    </location>
</feature>
<evidence type="ECO:0000256" key="3">
    <source>
        <dbReference type="ARBA" id="ARBA00009040"/>
    </source>
</evidence>
<dbReference type="EC" id="2.4.1.34" evidence="5"/>
<feature type="transmembrane region" description="Helical" evidence="16">
    <location>
        <begin position="511"/>
        <end position="531"/>
    </location>
</feature>
<name>A0A8J6CCX0_DIALT</name>
<keyword evidence="7" id="KW-0808">Transferase</keyword>
<dbReference type="PANTHER" id="PTHR12741:SF48">
    <property type="entry name" value="1,3-BETA-GLUCAN SYNTHASE COMPONENT FKS1-RELATED"/>
    <property type="match status" value="1"/>
</dbReference>
<feature type="signal peptide" evidence="17">
    <location>
        <begin position="1"/>
        <end position="22"/>
    </location>
</feature>
<feature type="transmembrane region" description="Helical" evidence="16">
    <location>
        <begin position="1200"/>
        <end position="1226"/>
    </location>
</feature>
<keyword evidence="12" id="KW-0325">Glycoprotein</keyword>